<keyword evidence="2" id="KW-1185">Reference proteome</keyword>
<proteinExistence type="predicted"/>
<evidence type="ECO:0000313" key="1">
    <source>
        <dbReference type="EMBL" id="PWN51905.1"/>
    </source>
</evidence>
<accession>A0ACD0P1D5</accession>
<sequence>MVRADSGNEVPTDWTCWVEVPKLPQHLWTAYPQFRPRSPTMIATKAQPSPQPSSSARKRSNGGASSPSPRLGSSSSPQKTEPLGSKKPRIEIVDLEVEEEDEVRKDAPTKVEVAKPARDEVVEATPEAPGDQSNLLLDQELPRPRPKPVAATAKADTGKPKPVFLSPPSDEEDELEAEEQLAKEDGHGHGRKLNDGSQDEEQGFTIIETLSTPGASKRVTPASGVKAAEAKPSEVKGSLGKEGGQAAGRDVKEGREKSSKKKKKQREEEEEERRRRREKRKGKKQGKQRRPRSGSDEEEDDDLRSFLNADAFARSTGSNKKETYKKNLEKFQEERRKRLLNNASQSDGDDESLWGSRAGSSSSDGGSERGSESEKSSVIEEGDDSSSSSSGSSSGSADSLDFIVDDDFVDGDISYRPGGGGGEGKRSSTSGFKADSRRKGSKSRRGKEGKGGESMKPRSRTRSPAPHFSFLNQEPVGLTVSHGKHFLSQIGIGKQSMRELCLDWVEWAVCRCLIPWAKLSAADRVRLEKARSTLRGKMRGSEESLTSSVMRRQFKWYLCRLPKIEVRPLFRDETGAGSHASLGCAACHKRKQEATHSVIFSGNRYDEKTIGPLELSSDDSGSSEEVSTDAEGLAQDVRNSKGKMVKRFCVGSWCVKRAEVMHSLHHWEWSEIQNVRKATRVAEVMRRMQDGDEEEGASADEIVEIVEHFNRPGELVDRLKRSLDALVQKAVHFAGAA</sequence>
<evidence type="ECO:0000313" key="2">
    <source>
        <dbReference type="Proteomes" id="UP000245626"/>
    </source>
</evidence>
<gene>
    <name evidence="1" type="ORF">IE53DRAFT_378578</name>
</gene>
<protein>
    <submittedName>
        <fullName evidence="1">Uncharacterized protein</fullName>
    </submittedName>
</protein>
<organism evidence="1 2">
    <name type="scientific">Violaceomyces palustris</name>
    <dbReference type="NCBI Taxonomy" id="1673888"/>
    <lineage>
        <taxon>Eukaryota</taxon>
        <taxon>Fungi</taxon>
        <taxon>Dikarya</taxon>
        <taxon>Basidiomycota</taxon>
        <taxon>Ustilaginomycotina</taxon>
        <taxon>Ustilaginomycetes</taxon>
        <taxon>Violaceomycetales</taxon>
        <taxon>Violaceomycetaceae</taxon>
        <taxon>Violaceomyces</taxon>
    </lineage>
</organism>
<reference evidence="1 2" key="1">
    <citation type="journal article" date="2018" name="Mol. Biol. Evol.">
        <title>Broad Genomic Sampling Reveals a Smut Pathogenic Ancestry of the Fungal Clade Ustilaginomycotina.</title>
        <authorList>
            <person name="Kijpornyongpan T."/>
            <person name="Mondo S.J."/>
            <person name="Barry K."/>
            <person name="Sandor L."/>
            <person name="Lee J."/>
            <person name="Lipzen A."/>
            <person name="Pangilinan J."/>
            <person name="LaButti K."/>
            <person name="Hainaut M."/>
            <person name="Henrissat B."/>
            <person name="Grigoriev I.V."/>
            <person name="Spatafora J.W."/>
            <person name="Aime M.C."/>
        </authorList>
    </citation>
    <scope>NUCLEOTIDE SEQUENCE [LARGE SCALE GENOMIC DNA]</scope>
    <source>
        <strain evidence="1 2">SA 807</strain>
    </source>
</reference>
<name>A0ACD0P1D5_9BASI</name>
<dbReference type="Proteomes" id="UP000245626">
    <property type="component" value="Unassembled WGS sequence"/>
</dbReference>
<dbReference type="EMBL" id="KZ819809">
    <property type="protein sequence ID" value="PWN51905.1"/>
    <property type="molecule type" value="Genomic_DNA"/>
</dbReference>